<dbReference type="InterPro" id="IPR026444">
    <property type="entry name" value="Secre_tail"/>
</dbReference>
<evidence type="ECO:0000259" key="1">
    <source>
        <dbReference type="Pfam" id="PF13860"/>
    </source>
</evidence>
<dbReference type="InterPro" id="IPR013783">
    <property type="entry name" value="Ig-like_fold"/>
</dbReference>
<dbReference type="Gene3D" id="2.60.40.10">
    <property type="entry name" value="Immunoglobulins"/>
    <property type="match status" value="2"/>
</dbReference>
<gene>
    <name evidence="2" type="ORF">AMJ39_04445</name>
</gene>
<name>A0A0S7WU68_UNCT6</name>
<dbReference type="InterPro" id="IPR025965">
    <property type="entry name" value="FlgD/Vpr_Ig-like"/>
</dbReference>
<comment type="caution">
    <text evidence="2">The sequence shown here is derived from an EMBL/GenBank/DDBJ whole genome shotgun (WGS) entry which is preliminary data.</text>
</comment>
<protein>
    <recommendedName>
        <fullName evidence="1">FlgD/Vpr Ig-like domain-containing protein</fullName>
    </recommendedName>
</protein>
<dbReference type="STRING" id="1703770.AMJ39_04445"/>
<dbReference type="NCBIfam" id="TIGR04183">
    <property type="entry name" value="Por_Secre_tail"/>
    <property type="match status" value="1"/>
</dbReference>
<dbReference type="EMBL" id="LIZS01000017">
    <property type="protein sequence ID" value="KPJ53535.1"/>
    <property type="molecule type" value="Genomic_DNA"/>
</dbReference>
<dbReference type="AlphaFoldDB" id="A0A0S7WU68"/>
<evidence type="ECO:0000313" key="2">
    <source>
        <dbReference type="EMBL" id="KPJ53535.1"/>
    </source>
</evidence>
<dbReference type="InterPro" id="IPR036116">
    <property type="entry name" value="FN3_sf"/>
</dbReference>
<proteinExistence type="predicted"/>
<evidence type="ECO:0000313" key="3">
    <source>
        <dbReference type="Proteomes" id="UP000052008"/>
    </source>
</evidence>
<dbReference type="SUPFAM" id="SSF49265">
    <property type="entry name" value="Fibronectin type III"/>
    <property type="match status" value="1"/>
</dbReference>
<dbReference type="Pfam" id="PF25788">
    <property type="entry name" value="Ig_Rha78A_N"/>
    <property type="match status" value="1"/>
</dbReference>
<sequence>MLDYEGEGGREMNRIGRVEMACLVLVCCLVSGVAASRGEPADHLLITEICVTPTPAEFVEIYNPTDSPIDLTDYYLCDAIYSLDQDYINLVDCTYTPWSSDFLAQFPDGEIIAPGEALWMCIDADSAASYYPEIDPDFELHPDVVPDEVPNMIDPGIDYCQQIDPWIGTSAYMLSNGAEVMILYHWDGEGDLIRDVDIAQWGDISAQINVYKTGLAKDGPDPDTFSTFYLDDTPVGDQDYIASSGHSAGESWQRLGVDEGAEVLSGGNGVTGHDETSEDLSNTWIEAESTPGDFYAGAPILLTLYVGGEEDSSHITDHTPLISWAYDDPGSVPQAFYEVEVGTDDEWSVAEMWDPDSVASPDTFTTYAGASLEDGETYYARARASNGTDWSDWAETMFHMNAVPTAPALLSPPDGGQTLDLTPTLVVLNADDVEGDPLTYTFEVYSDSLLSGLVDSATEIAEGVDSTSWEVTETLTWGEEYWWRARADDGYEPGIWMATASFTVGEPGISEQPEEREVSTAFFLAQSLPNPMRSNTAISYGVPGDGRPVGAAGSGGRPGCSHVTLSIYNLAGQLVRRLVDAKEEPGIKRIVWDGRDGQGTMVSSGVYFYRLTVGEQDATRRLVVLK</sequence>
<accession>A0A0S7WU68</accession>
<dbReference type="Pfam" id="PF13860">
    <property type="entry name" value="FlgD_ig"/>
    <property type="match status" value="1"/>
</dbReference>
<reference evidence="2 3" key="1">
    <citation type="journal article" date="2015" name="Microbiome">
        <title>Genomic resolution of linkages in carbon, nitrogen, and sulfur cycling among widespread estuary sediment bacteria.</title>
        <authorList>
            <person name="Baker B.J."/>
            <person name="Lazar C.S."/>
            <person name="Teske A.P."/>
            <person name="Dick G.J."/>
        </authorList>
    </citation>
    <scope>NUCLEOTIDE SEQUENCE [LARGE SCALE GENOMIC DNA]</scope>
    <source>
        <strain evidence="2">DG_24</strain>
    </source>
</reference>
<feature type="domain" description="FlgD/Vpr Ig-like" evidence="1">
    <location>
        <begin position="561"/>
        <end position="612"/>
    </location>
</feature>
<dbReference type="Gene3D" id="2.60.40.4070">
    <property type="match status" value="1"/>
</dbReference>
<dbReference type="Proteomes" id="UP000052008">
    <property type="component" value="Unassembled WGS sequence"/>
</dbReference>
<organism evidence="2 3">
    <name type="scientific">candidate division TA06 bacterium DG_24</name>
    <dbReference type="NCBI Taxonomy" id="1703770"/>
    <lineage>
        <taxon>Bacteria</taxon>
        <taxon>Bacteria division TA06</taxon>
    </lineage>
</organism>